<accession>A0A8J2XIM8</accession>
<dbReference type="EMBL" id="BMFY01000001">
    <property type="protein sequence ID" value="GGA02267.1"/>
    <property type="molecule type" value="Genomic_DNA"/>
</dbReference>
<sequence>MDREGLAELLTPEGYRLLMEIGEYSSSDSLAQGERLRKEGHSPALVSAALTQAQLRQAARAKFGEFAQDMLFTRDGLEQATRLPVAARHAHRLTAAGCEHIADLGCGIGGDAMALAGLAPRVTAVDADEVTAAIATFNLRHFDNAVARQGAAEDFDLGQADGLWLDPARRQARGRRSRGEAARLFDPEAFSPPLSWAVGAAREVRAAGIKLGPALPHDAIPEDAQAQWVSHGGDVVEVALWFGAARHGSARRTALVLGDGESIELNEEQLPQGDVPAGEPAGYLYEPDGAIIRAGLVGALAGPFEAHQLHPSIAYLSSDRLVRSPLAAVWQVRDVLPMNVRAVRDRLREEGIGTVEIKKRGADIVPEQVRKQLRLDGPGSATLFYTRIGPAHRVILAERIPQG</sequence>
<dbReference type="AlphaFoldDB" id="A0A8J2XIM8"/>
<reference evidence="2" key="1">
    <citation type="journal article" date="2014" name="Int. J. Syst. Evol. Microbiol.">
        <title>Complete genome sequence of Corynebacterium casei LMG S-19264T (=DSM 44701T), isolated from a smear-ripened cheese.</title>
        <authorList>
            <consortium name="US DOE Joint Genome Institute (JGI-PGF)"/>
            <person name="Walter F."/>
            <person name="Albersmeier A."/>
            <person name="Kalinowski J."/>
            <person name="Ruckert C."/>
        </authorList>
    </citation>
    <scope>NUCLEOTIDE SEQUENCE</scope>
    <source>
        <strain evidence="2">CGMCC 1.12785</strain>
    </source>
</reference>
<keyword evidence="3" id="KW-1185">Reference proteome</keyword>
<dbReference type="RefSeq" id="WP_188548967.1">
    <property type="nucleotide sequence ID" value="NZ_BMFY01000001.1"/>
</dbReference>
<comment type="caution">
    <text evidence="2">The sequence shown here is derived from an EMBL/GenBank/DDBJ whole genome shotgun (WGS) entry which is preliminary data.</text>
</comment>
<name>A0A8J2XIM8_9MICO</name>
<evidence type="ECO:0000313" key="2">
    <source>
        <dbReference type="EMBL" id="GGA02267.1"/>
    </source>
</evidence>
<dbReference type="CDD" id="cd02440">
    <property type="entry name" value="AdoMet_MTases"/>
    <property type="match status" value="1"/>
</dbReference>
<proteinExistence type="predicted"/>
<dbReference type="Pfam" id="PF18096">
    <property type="entry name" value="Thump_like"/>
    <property type="match status" value="1"/>
</dbReference>
<protein>
    <recommendedName>
        <fullName evidence="1">THUMP-like domain-containing protein</fullName>
    </recommendedName>
</protein>
<dbReference type="InterPro" id="IPR029063">
    <property type="entry name" value="SAM-dependent_MTases_sf"/>
</dbReference>
<evidence type="ECO:0000259" key="1">
    <source>
        <dbReference type="Pfam" id="PF18096"/>
    </source>
</evidence>
<gene>
    <name evidence="2" type="ORF">GCM10011333_01010</name>
</gene>
<organism evidence="2 3">
    <name type="scientific">Sediminivirga luteola</name>
    <dbReference type="NCBI Taxonomy" id="1774748"/>
    <lineage>
        <taxon>Bacteria</taxon>
        <taxon>Bacillati</taxon>
        <taxon>Actinomycetota</taxon>
        <taxon>Actinomycetes</taxon>
        <taxon>Micrococcales</taxon>
        <taxon>Brevibacteriaceae</taxon>
        <taxon>Sediminivirga</taxon>
    </lineage>
</organism>
<evidence type="ECO:0000313" key="3">
    <source>
        <dbReference type="Proteomes" id="UP000616114"/>
    </source>
</evidence>
<dbReference type="Proteomes" id="UP000616114">
    <property type="component" value="Unassembled WGS sequence"/>
</dbReference>
<dbReference type="InterPro" id="IPR041497">
    <property type="entry name" value="Thump-like"/>
</dbReference>
<reference evidence="2" key="2">
    <citation type="submission" date="2020-09" db="EMBL/GenBank/DDBJ databases">
        <authorList>
            <person name="Sun Q."/>
            <person name="Zhou Y."/>
        </authorList>
    </citation>
    <scope>NUCLEOTIDE SEQUENCE</scope>
    <source>
        <strain evidence="2">CGMCC 1.12785</strain>
    </source>
</reference>
<dbReference type="Gene3D" id="3.40.50.150">
    <property type="entry name" value="Vaccinia Virus protein VP39"/>
    <property type="match status" value="1"/>
</dbReference>
<feature type="domain" description="THUMP-like" evidence="1">
    <location>
        <begin position="328"/>
        <end position="399"/>
    </location>
</feature>
<dbReference type="SUPFAM" id="SSF53335">
    <property type="entry name" value="S-adenosyl-L-methionine-dependent methyltransferases"/>
    <property type="match status" value="1"/>
</dbReference>